<dbReference type="AlphaFoldDB" id="A0A443RUB3"/>
<feature type="non-terminal residue" evidence="4">
    <location>
        <position position="291"/>
    </location>
</feature>
<dbReference type="PANTHER" id="PTHR22870:SF408">
    <property type="entry name" value="OS09G0560450 PROTEIN"/>
    <property type="match status" value="1"/>
</dbReference>
<evidence type="ECO:0000256" key="1">
    <source>
        <dbReference type="ARBA" id="ARBA00022737"/>
    </source>
</evidence>
<feature type="repeat" description="RCC1" evidence="2">
    <location>
        <begin position="164"/>
        <end position="219"/>
    </location>
</feature>
<feature type="non-terminal residue" evidence="4">
    <location>
        <position position="1"/>
    </location>
</feature>
<dbReference type="SUPFAM" id="SSF50985">
    <property type="entry name" value="RCC1/BLIP-II"/>
    <property type="match status" value="1"/>
</dbReference>
<dbReference type="EMBL" id="NCKV01033580">
    <property type="protein sequence ID" value="RWS18830.1"/>
    <property type="molecule type" value="Genomic_DNA"/>
</dbReference>
<sequence>FWVCNKSDEIITINELDVIQLCFGEEHALLLTKDGKVRSFGKSTFGQLGNGSRNEEFSRTLFHVKEYEVEREDDLFPLPKISKIACGPFTSAIVSEDGRLFMWGDNRNGQCGSFSSEILLRPKNVSVKEEVTECLYCNKELSTFVNFIQVSCGTIHTIALSNHYELWSWGAVGSEQLGTKSIPRDNDTHQPPMRIEFLSGFRVVDISCGYDHNLALVESEQDERGNHYCVYCSKVRFGNKKKLNSLNRSSPKSTCPLGLPVRDSSSSSDFSDRKSQSPNIMSSNHDNGTVL</sequence>
<keyword evidence="1" id="KW-0677">Repeat</keyword>
<evidence type="ECO:0000256" key="3">
    <source>
        <dbReference type="SAM" id="MobiDB-lite"/>
    </source>
</evidence>
<dbReference type="InterPro" id="IPR000408">
    <property type="entry name" value="Reg_chr_condens"/>
</dbReference>
<proteinExistence type="predicted"/>
<reference evidence="4 5" key="1">
    <citation type="journal article" date="2018" name="Gigascience">
        <title>Genomes of trombidid mites reveal novel predicted allergens and laterally-transferred genes associated with secondary metabolism.</title>
        <authorList>
            <person name="Dong X."/>
            <person name="Chaisiri K."/>
            <person name="Xia D."/>
            <person name="Armstrong S.D."/>
            <person name="Fang Y."/>
            <person name="Donnelly M.J."/>
            <person name="Kadowaki T."/>
            <person name="McGarry J.W."/>
            <person name="Darby A.C."/>
            <person name="Makepeace B.L."/>
        </authorList>
    </citation>
    <scope>NUCLEOTIDE SEQUENCE [LARGE SCALE GENOMIC DNA]</scope>
    <source>
        <strain evidence="4">UoL-UT</strain>
    </source>
</reference>
<dbReference type="PRINTS" id="PR00633">
    <property type="entry name" value="RCCNDNSATION"/>
</dbReference>
<dbReference type="InterPro" id="IPR009091">
    <property type="entry name" value="RCC1/BLIP-II"/>
</dbReference>
<dbReference type="VEuPathDB" id="VectorBase:LDEU013210"/>
<organism evidence="4 5">
    <name type="scientific">Leptotrombidium deliense</name>
    <dbReference type="NCBI Taxonomy" id="299467"/>
    <lineage>
        <taxon>Eukaryota</taxon>
        <taxon>Metazoa</taxon>
        <taxon>Ecdysozoa</taxon>
        <taxon>Arthropoda</taxon>
        <taxon>Chelicerata</taxon>
        <taxon>Arachnida</taxon>
        <taxon>Acari</taxon>
        <taxon>Acariformes</taxon>
        <taxon>Trombidiformes</taxon>
        <taxon>Prostigmata</taxon>
        <taxon>Anystina</taxon>
        <taxon>Parasitengona</taxon>
        <taxon>Trombiculoidea</taxon>
        <taxon>Trombiculidae</taxon>
        <taxon>Leptotrombidium</taxon>
    </lineage>
</organism>
<dbReference type="Pfam" id="PF00415">
    <property type="entry name" value="RCC1"/>
    <property type="match status" value="1"/>
</dbReference>
<evidence type="ECO:0000256" key="2">
    <source>
        <dbReference type="PROSITE-ProRule" id="PRU00235"/>
    </source>
</evidence>
<dbReference type="Pfam" id="PF13540">
    <property type="entry name" value="RCC1_2"/>
    <property type="match status" value="2"/>
</dbReference>
<comment type="caution">
    <text evidence="4">The sequence shown here is derived from an EMBL/GenBank/DDBJ whole genome shotgun (WGS) entry which is preliminary data.</text>
</comment>
<protein>
    <submittedName>
        <fullName evidence="4">Alsin-like protein</fullName>
    </submittedName>
</protein>
<dbReference type="STRING" id="299467.A0A443RUB3"/>
<dbReference type="OrthoDB" id="8068875at2759"/>
<dbReference type="PROSITE" id="PS50012">
    <property type="entry name" value="RCC1_3"/>
    <property type="match status" value="3"/>
</dbReference>
<dbReference type="Gene3D" id="2.130.10.30">
    <property type="entry name" value="Regulator of chromosome condensation 1/beta-lactamase-inhibitor protein II"/>
    <property type="match status" value="2"/>
</dbReference>
<name>A0A443RUB3_9ACAR</name>
<dbReference type="PROSITE" id="PS00626">
    <property type="entry name" value="RCC1_2"/>
    <property type="match status" value="1"/>
</dbReference>
<accession>A0A443RUB3</accession>
<feature type="repeat" description="RCC1" evidence="2">
    <location>
        <begin position="98"/>
        <end position="163"/>
    </location>
</feature>
<dbReference type="InterPro" id="IPR051210">
    <property type="entry name" value="Ub_ligase/GEF_domain"/>
</dbReference>
<feature type="repeat" description="RCC1" evidence="2">
    <location>
        <begin position="35"/>
        <end position="97"/>
    </location>
</feature>
<keyword evidence="5" id="KW-1185">Reference proteome</keyword>
<gene>
    <name evidence="4" type="ORF">B4U80_12409</name>
</gene>
<dbReference type="Proteomes" id="UP000288716">
    <property type="component" value="Unassembled WGS sequence"/>
</dbReference>
<dbReference type="PANTHER" id="PTHR22870">
    <property type="entry name" value="REGULATOR OF CHROMOSOME CONDENSATION"/>
    <property type="match status" value="1"/>
</dbReference>
<evidence type="ECO:0000313" key="4">
    <source>
        <dbReference type="EMBL" id="RWS18830.1"/>
    </source>
</evidence>
<feature type="compositionally biased region" description="Polar residues" evidence="3">
    <location>
        <begin position="278"/>
        <end position="291"/>
    </location>
</feature>
<feature type="region of interest" description="Disordered" evidence="3">
    <location>
        <begin position="246"/>
        <end position="291"/>
    </location>
</feature>
<evidence type="ECO:0000313" key="5">
    <source>
        <dbReference type="Proteomes" id="UP000288716"/>
    </source>
</evidence>